<comment type="caution">
    <text evidence="1">The sequence shown here is derived from an EMBL/GenBank/DDBJ whole genome shotgun (WGS) entry which is preliminary data.</text>
</comment>
<reference evidence="1" key="1">
    <citation type="submission" date="2022-03" db="EMBL/GenBank/DDBJ databases">
        <title>Genomic analyses of argali, domestic sheep and their hybrids provide insights into chromosomal evolution, heterosis and genetic basis of agronomic traits.</title>
        <authorList>
            <person name="Li M."/>
        </authorList>
    </citation>
    <scope>NUCLEOTIDE SEQUENCE</scope>
    <source>
        <strain evidence="1">F1 hybrid</strain>
    </source>
</reference>
<dbReference type="Proteomes" id="UP001057279">
    <property type="component" value="Linkage Group LG25"/>
</dbReference>
<evidence type="ECO:0000313" key="1">
    <source>
        <dbReference type="EMBL" id="KAI4556995.1"/>
    </source>
</evidence>
<name>A0ACB9U3W2_9CETA</name>
<accession>A0ACB9U3W2</accession>
<keyword evidence="2" id="KW-1185">Reference proteome</keyword>
<gene>
    <name evidence="1" type="ORF">MJG53_018949</name>
</gene>
<evidence type="ECO:0000313" key="2">
    <source>
        <dbReference type="Proteomes" id="UP001057279"/>
    </source>
</evidence>
<sequence length="201" mass="23174">MKTQRSRNSSSIHQLTTHTSFRYLHTHSLLIKRSLGHMILNTDKRFWSCLDTKEVALKPTASLMSEDSMHSCKVLHPLLGLSPQRWTMVLTNRIQKYSPCQANSRHFRQSSVTAILAFLTKSEEDNPSTQKERLQVQRVTENSVNNNSVSDETPSTLIILNNLIHWAEEISYKIHYNTSDCDPFLGRKKIPVLELSFLNYC</sequence>
<proteinExistence type="predicted"/>
<organism evidence="1 2">
    <name type="scientific">Ovis ammon polii x Ovis aries</name>
    <dbReference type="NCBI Taxonomy" id="2918886"/>
    <lineage>
        <taxon>Eukaryota</taxon>
        <taxon>Metazoa</taxon>
        <taxon>Chordata</taxon>
        <taxon>Craniata</taxon>
        <taxon>Vertebrata</taxon>
        <taxon>Euteleostomi</taxon>
        <taxon>Mammalia</taxon>
        <taxon>Eutheria</taxon>
        <taxon>Laurasiatheria</taxon>
        <taxon>Artiodactyla</taxon>
        <taxon>Ruminantia</taxon>
        <taxon>Pecora</taxon>
        <taxon>Bovidae</taxon>
        <taxon>Caprinae</taxon>
        <taxon>Ovis</taxon>
    </lineage>
</organism>
<dbReference type="EMBL" id="CM043050">
    <property type="protein sequence ID" value="KAI4556995.1"/>
    <property type="molecule type" value="Genomic_DNA"/>
</dbReference>
<protein>
    <submittedName>
        <fullName evidence="1">Uncharacterized protein</fullName>
    </submittedName>
</protein>